<dbReference type="eggNOG" id="COG3219">
    <property type="taxonomic scope" value="Bacteria"/>
</dbReference>
<protein>
    <submittedName>
        <fullName evidence="4">Uncharacterized protein</fullName>
    </submittedName>
</protein>
<dbReference type="InterPro" id="IPR018640">
    <property type="entry name" value="DUF2063"/>
</dbReference>
<dbReference type="Gene3D" id="1.10.150.690">
    <property type="entry name" value="DUF2063"/>
    <property type="match status" value="1"/>
</dbReference>
<evidence type="ECO:0000256" key="1">
    <source>
        <dbReference type="SAM" id="MobiDB-lite"/>
    </source>
</evidence>
<feature type="compositionally biased region" description="Polar residues" evidence="1">
    <location>
        <begin position="1"/>
        <end position="14"/>
    </location>
</feature>
<proteinExistence type="predicted"/>
<evidence type="ECO:0000313" key="5">
    <source>
        <dbReference type="Proteomes" id="UP000011021"/>
    </source>
</evidence>
<evidence type="ECO:0000259" key="2">
    <source>
        <dbReference type="Pfam" id="PF09836"/>
    </source>
</evidence>
<gene>
    <name evidence="4" type="ORF">HMPREF0551_2613</name>
</gene>
<accession>E7S0Q2</accession>
<dbReference type="STRING" id="887898.HMPREF0551_2613"/>
<dbReference type="AlphaFoldDB" id="E7S0Q2"/>
<evidence type="ECO:0000313" key="4">
    <source>
        <dbReference type="EMBL" id="EFV93717.1"/>
    </source>
</evidence>
<dbReference type="InterPro" id="IPR044922">
    <property type="entry name" value="DUF2063_N_sf"/>
</dbReference>
<dbReference type="Proteomes" id="UP000011021">
    <property type="component" value="Unassembled WGS sequence"/>
</dbReference>
<dbReference type="HOGENOM" id="CLU_096334_1_0_4"/>
<dbReference type="Gene3D" id="3.90.930.50">
    <property type="match status" value="1"/>
</dbReference>
<feature type="domain" description="Putative DNA-binding" evidence="2">
    <location>
        <begin position="45"/>
        <end position="124"/>
    </location>
</feature>
<name>E7S0Q2_9BURK</name>
<dbReference type="InterPro" id="IPR054098">
    <property type="entry name" value="NGO1945-like_C"/>
</dbReference>
<dbReference type="Pfam" id="PF09836">
    <property type="entry name" value="DUF2063"/>
    <property type="match status" value="1"/>
</dbReference>
<dbReference type="Pfam" id="PF22106">
    <property type="entry name" value="NGO1945_C"/>
    <property type="match status" value="1"/>
</dbReference>
<feature type="region of interest" description="Disordered" evidence="1">
    <location>
        <begin position="1"/>
        <end position="36"/>
    </location>
</feature>
<feature type="domain" description="NGO1945-like C-terminal" evidence="3">
    <location>
        <begin position="171"/>
        <end position="262"/>
    </location>
</feature>
<organism evidence="4 5">
    <name type="scientific">Lautropia mirabilis ATCC 51599</name>
    <dbReference type="NCBI Taxonomy" id="887898"/>
    <lineage>
        <taxon>Bacteria</taxon>
        <taxon>Pseudomonadati</taxon>
        <taxon>Pseudomonadota</taxon>
        <taxon>Betaproteobacteria</taxon>
        <taxon>Burkholderiales</taxon>
        <taxon>Burkholderiaceae</taxon>
        <taxon>Lautropia</taxon>
    </lineage>
</organism>
<comment type="caution">
    <text evidence="4">The sequence shown here is derived from an EMBL/GenBank/DDBJ whole genome shotgun (WGS) entry which is preliminary data.</text>
</comment>
<reference evidence="4 5" key="1">
    <citation type="submission" date="2010-12" db="EMBL/GenBank/DDBJ databases">
        <authorList>
            <person name="Muzny D."/>
            <person name="Qin X."/>
            <person name="Deng J."/>
            <person name="Jiang H."/>
            <person name="Liu Y."/>
            <person name="Qu J."/>
            <person name="Song X.-Z."/>
            <person name="Zhang L."/>
            <person name="Thornton R."/>
            <person name="Coyle M."/>
            <person name="Francisco L."/>
            <person name="Jackson L."/>
            <person name="Javaid M."/>
            <person name="Korchina V."/>
            <person name="Kovar C."/>
            <person name="Mata R."/>
            <person name="Mathew T."/>
            <person name="Ngo R."/>
            <person name="Nguyen L."/>
            <person name="Nguyen N."/>
            <person name="Okwuonu G."/>
            <person name="Ongeri F."/>
            <person name="Pham C."/>
            <person name="Simmons D."/>
            <person name="Wilczek-Boney K."/>
            <person name="Hale W."/>
            <person name="Jakkamsetti A."/>
            <person name="Pham P."/>
            <person name="Ruth R."/>
            <person name="San Lucas F."/>
            <person name="Warren J."/>
            <person name="Zhang J."/>
            <person name="Zhao Z."/>
            <person name="Zhou C."/>
            <person name="Zhu D."/>
            <person name="Lee S."/>
            <person name="Bess C."/>
            <person name="Blankenburg K."/>
            <person name="Forbes L."/>
            <person name="Fu Q."/>
            <person name="Gubbala S."/>
            <person name="Hirani K."/>
            <person name="Jayaseelan J.C."/>
            <person name="Lara F."/>
            <person name="Munidasa M."/>
            <person name="Palculict T."/>
            <person name="Patil S."/>
            <person name="Pu L.-L."/>
            <person name="Saada N."/>
            <person name="Tang L."/>
            <person name="Weissenberger G."/>
            <person name="Zhu Y."/>
            <person name="Hemphill L."/>
            <person name="Shang Y."/>
            <person name="Youmans B."/>
            <person name="Ayvaz T."/>
            <person name="Ross M."/>
            <person name="Santibanez J."/>
            <person name="Aqrawi P."/>
            <person name="Gross S."/>
            <person name="Joshi V."/>
            <person name="Fowler G."/>
            <person name="Nazareth L."/>
            <person name="Reid J."/>
            <person name="Worley K."/>
            <person name="Petrosino J."/>
            <person name="Highlander S."/>
            <person name="Gibbs R."/>
        </authorList>
    </citation>
    <scope>NUCLEOTIDE SEQUENCE [LARGE SCALE GENOMIC DNA]</scope>
    <source>
        <strain evidence="4 5">ATCC 51599</strain>
    </source>
</reference>
<evidence type="ECO:0000259" key="3">
    <source>
        <dbReference type="Pfam" id="PF22106"/>
    </source>
</evidence>
<keyword evidence="5" id="KW-1185">Reference proteome</keyword>
<dbReference type="RefSeq" id="WP_005675097.1">
    <property type="nucleotide sequence ID" value="NZ_CP146288.1"/>
</dbReference>
<dbReference type="EMBL" id="AEQP01000024">
    <property type="protein sequence ID" value="EFV93717.1"/>
    <property type="molecule type" value="Genomic_DNA"/>
</dbReference>
<sequence>MTANQGPNKGQQADTAPAPAARQTGAGQASSAPGLARMQGDWSSYFRQPGVAPRPTGTEPRRIDVYASLLRNNIGSFIHQCFPLCEALIGTSHLEALIDRFFAEGRWHTSPFFHEIPKAFVDFLQAEDAPADESLPPWLAELAHYEWLELAVETAPDVPLRVGPQGLALCPALQLGGYAYPVHTIGAEDAEVVPTTTFVAVYRDRQHQVRFNVLTPAAAQLLDALQDNGCDWQAACEQLASHWGLAADELAEQIVPLQQQWLADELLLRPGTAQPAAAG</sequence>